<reference evidence="1 2" key="1">
    <citation type="submission" date="2021-02" db="EMBL/GenBank/DDBJ databases">
        <title>Draft genome and description of Leucobacter sp nov strain Marseille-Q4368.</title>
        <authorList>
            <person name="Boxberger M."/>
            <person name="La Scola B."/>
        </authorList>
    </citation>
    <scope>NUCLEOTIDE SEQUENCE [LARGE SCALE GENOMIC DNA]</scope>
    <source>
        <strain evidence="1 2">Marseille-Q4368</strain>
    </source>
</reference>
<gene>
    <name evidence="1" type="ORF">JSQ98_02155</name>
</gene>
<sequence>MLAFTASTTVAGFQSSSYARAELATEVMISAYPVRQDMSPGSALYLNRFGELYVSGDRRSGNGAGTASAALNLTPPNQVVFPEGVRIVDAGSSGNDFNWGQQTLFSALDDQGRVWTWGQAWGGHTLIGRGPISASESWTPGQVTTTDTGEALPEIIDLQQIENQVYALDVSGTLWAWGYGGENMPTPTTGNKPLPSRANTTTATPGLGACVSNSTGDVVWHTIWGGYVSAGGVATNGLIYTWGWDNSNGVSTTQTNQGCPILNQGANQVLFERYPEWYQTADGLTYDPSALPTEAERTARYQAIVEHQAEVTTGPCAQPMRKENGVDASECPVRQLGFSTRAPRLLLQNGDLYTWLVSTDTTYGFYFLGRPSSTNQADPNFRNRPALALSNVDTTVSGVGSMQALTRDGLVYGWGRNNLCQAVGERTSGSNPCTSNVAADIVTLPRLVGGIPGEVPIARLSSTQCAAWATSADGAVWGWGGGTIVATGWVTCGTAGATYKIHDQRAATVSTPFGAPITATSTATTPVLK</sequence>
<dbReference type="SUPFAM" id="SSF50985">
    <property type="entry name" value="RCC1/BLIP-II"/>
    <property type="match status" value="2"/>
</dbReference>
<evidence type="ECO:0000313" key="2">
    <source>
        <dbReference type="Proteomes" id="UP000811492"/>
    </source>
</evidence>
<proteinExistence type="predicted"/>
<comment type="caution">
    <text evidence="1">The sequence shown here is derived from an EMBL/GenBank/DDBJ whole genome shotgun (WGS) entry which is preliminary data.</text>
</comment>
<organism evidence="1 2">
    <name type="scientific">Leucobacter manosquensis</name>
    <dbReference type="NCBI Taxonomy" id="2810611"/>
    <lineage>
        <taxon>Bacteria</taxon>
        <taxon>Bacillati</taxon>
        <taxon>Actinomycetota</taxon>
        <taxon>Actinomycetes</taxon>
        <taxon>Micrococcales</taxon>
        <taxon>Microbacteriaceae</taxon>
        <taxon>Leucobacter</taxon>
    </lineage>
</organism>
<name>A0ABS5M207_9MICO</name>
<dbReference type="PANTHER" id="PTHR45982:SF1">
    <property type="entry name" value="REGULATOR OF CHROMOSOME CONDENSATION"/>
    <property type="match status" value="1"/>
</dbReference>
<dbReference type="InterPro" id="IPR009091">
    <property type="entry name" value="RCC1/BLIP-II"/>
</dbReference>
<dbReference type="Proteomes" id="UP000811492">
    <property type="component" value="Unassembled WGS sequence"/>
</dbReference>
<evidence type="ECO:0008006" key="3">
    <source>
        <dbReference type="Google" id="ProtNLM"/>
    </source>
</evidence>
<accession>A0ABS5M207</accession>
<dbReference type="EMBL" id="JAFEVO010000001">
    <property type="protein sequence ID" value="MBS3181010.1"/>
    <property type="molecule type" value="Genomic_DNA"/>
</dbReference>
<dbReference type="InterPro" id="IPR051553">
    <property type="entry name" value="Ran_GTPase-activating"/>
</dbReference>
<protein>
    <recommendedName>
        <fullName evidence="3">Chromosome condensation regulator RCC1</fullName>
    </recommendedName>
</protein>
<dbReference type="Gene3D" id="2.130.10.30">
    <property type="entry name" value="Regulator of chromosome condensation 1/beta-lactamase-inhibitor protein II"/>
    <property type="match status" value="2"/>
</dbReference>
<evidence type="ECO:0000313" key="1">
    <source>
        <dbReference type="EMBL" id="MBS3181010.1"/>
    </source>
</evidence>
<keyword evidence="2" id="KW-1185">Reference proteome</keyword>
<dbReference type="PANTHER" id="PTHR45982">
    <property type="entry name" value="REGULATOR OF CHROMOSOME CONDENSATION"/>
    <property type="match status" value="1"/>
</dbReference>
<dbReference type="RefSeq" id="WP_211648176.1">
    <property type="nucleotide sequence ID" value="NZ_JAFEVO010000001.1"/>
</dbReference>